<protein>
    <submittedName>
        <fullName evidence="1">Uncharacterized protein</fullName>
    </submittedName>
</protein>
<evidence type="ECO:0000313" key="1">
    <source>
        <dbReference type="EMBL" id="SVA61705.1"/>
    </source>
</evidence>
<name>A0A381XAB6_9ZZZZ</name>
<organism evidence="1">
    <name type="scientific">marine metagenome</name>
    <dbReference type="NCBI Taxonomy" id="408172"/>
    <lineage>
        <taxon>unclassified sequences</taxon>
        <taxon>metagenomes</taxon>
        <taxon>ecological metagenomes</taxon>
    </lineage>
</organism>
<proteinExistence type="predicted"/>
<sequence>MESRGGHEVEDSSKIYRVPPMIRYLSEITEKHIEVISQAIHDTSPEYDYDEYLQRRLSNIGERLRDNFSMYQLSSEELDVLCMCLNDCLYILDDCMRDLEEEVDLRDCRDHRMAVEEILSILQQN</sequence>
<gene>
    <name evidence="1" type="ORF">METZ01_LOCUS114559</name>
</gene>
<dbReference type="AlphaFoldDB" id="A0A381XAB6"/>
<dbReference type="EMBL" id="UINC01014474">
    <property type="protein sequence ID" value="SVA61705.1"/>
    <property type="molecule type" value="Genomic_DNA"/>
</dbReference>
<reference evidence="1" key="1">
    <citation type="submission" date="2018-05" db="EMBL/GenBank/DDBJ databases">
        <authorList>
            <person name="Lanie J.A."/>
            <person name="Ng W.-L."/>
            <person name="Kazmierczak K.M."/>
            <person name="Andrzejewski T.M."/>
            <person name="Davidsen T.M."/>
            <person name="Wayne K.J."/>
            <person name="Tettelin H."/>
            <person name="Glass J.I."/>
            <person name="Rusch D."/>
            <person name="Podicherti R."/>
            <person name="Tsui H.-C.T."/>
            <person name="Winkler M.E."/>
        </authorList>
    </citation>
    <scope>NUCLEOTIDE SEQUENCE</scope>
</reference>
<accession>A0A381XAB6</accession>